<dbReference type="InterPro" id="IPR041698">
    <property type="entry name" value="Methyltransf_25"/>
</dbReference>
<dbReference type="Proteomes" id="UP000077177">
    <property type="component" value="Chromosome"/>
</dbReference>
<keyword evidence="1" id="KW-0808">Transferase</keyword>
<proteinExistence type="predicted"/>
<dbReference type="CDD" id="cd02440">
    <property type="entry name" value="AdoMet_MTases"/>
    <property type="match status" value="1"/>
</dbReference>
<dbReference type="RefSeq" id="WP_066403413.1">
    <property type="nucleotide sequence ID" value="NZ_CP011390.1"/>
</dbReference>
<name>A0A172TTR4_9BACT</name>
<organism evidence="3 4">
    <name type="scientific">Flavisolibacter tropicus</name>
    <dbReference type="NCBI Taxonomy" id="1492898"/>
    <lineage>
        <taxon>Bacteria</taxon>
        <taxon>Pseudomonadati</taxon>
        <taxon>Bacteroidota</taxon>
        <taxon>Chitinophagia</taxon>
        <taxon>Chitinophagales</taxon>
        <taxon>Chitinophagaceae</taxon>
        <taxon>Flavisolibacter</taxon>
    </lineage>
</organism>
<reference evidence="3 4" key="2">
    <citation type="journal article" date="2016" name="Int. J. Syst. Evol. Microbiol.">
        <title>Flavisolibacter tropicus sp. nov., isolated from tropical soil.</title>
        <authorList>
            <person name="Lee J.J."/>
            <person name="Kang M.S."/>
            <person name="Kim G.S."/>
            <person name="Lee C.S."/>
            <person name="Lim S."/>
            <person name="Lee J."/>
            <person name="Roh S.H."/>
            <person name="Kang H."/>
            <person name="Ha J.M."/>
            <person name="Bae S."/>
            <person name="Jung H.Y."/>
            <person name="Kim M.K."/>
        </authorList>
    </citation>
    <scope>NUCLEOTIDE SEQUENCE [LARGE SCALE GENOMIC DNA]</scope>
    <source>
        <strain evidence="3 4">LCS9</strain>
    </source>
</reference>
<dbReference type="OrthoDB" id="9811589at2"/>
<reference evidence="4" key="1">
    <citation type="submission" date="2015-01" db="EMBL/GenBank/DDBJ databases">
        <title>Flavisolibacter sp./LCS9/ whole genome sequencing.</title>
        <authorList>
            <person name="Kim M.K."/>
            <person name="Srinivasan S."/>
            <person name="Lee J.-J."/>
        </authorList>
    </citation>
    <scope>NUCLEOTIDE SEQUENCE [LARGE SCALE GENOMIC DNA]</scope>
    <source>
        <strain evidence="4">LCS9</strain>
    </source>
</reference>
<protein>
    <recommendedName>
        <fullName evidence="2">Methyltransferase domain-containing protein</fullName>
    </recommendedName>
</protein>
<dbReference type="Gene3D" id="3.40.50.150">
    <property type="entry name" value="Vaccinia Virus protein VP39"/>
    <property type="match status" value="1"/>
</dbReference>
<evidence type="ECO:0000256" key="1">
    <source>
        <dbReference type="ARBA" id="ARBA00022679"/>
    </source>
</evidence>
<dbReference type="SUPFAM" id="SSF53335">
    <property type="entry name" value="S-adenosyl-L-methionine-dependent methyltransferases"/>
    <property type="match status" value="1"/>
</dbReference>
<accession>A0A172TTR4</accession>
<dbReference type="KEGG" id="fla:SY85_08240"/>
<dbReference type="EMBL" id="CP011390">
    <property type="protein sequence ID" value="ANE50485.1"/>
    <property type="molecule type" value="Genomic_DNA"/>
</dbReference>
<evidence type="ECO:0000313" key="4">
    <source>
        <dbReference type="Proteomes" id="UP000077177"/>
    </source>
</evidence>
<sequence length="252" mass="28500">MSSSISDNINDTFFFGIYKDVWRRLVPDGLTEAEADFIEQAAMLQPGAAVLDLMCGYGRHTLELAKRGHTVTSVDNLSDYIQEIQEKAIAENFSVKTQLNSLMNMQLSESYDAAICMGNSFSFFSKEEAQQILANISAHLRSGGCFIINTWMLGEIAIRHFKEKEWFYAGEYKYLHDCRYLFNPSRIESEHTIVTPDGRAESFKGVDYIFTLPELGELLSGAGLLIDGIYSTPRKKPFKMGDTRAYITAYKK</sequence>
<dbReference type="Gene3D" id="2.20.25.110">
    <property type="entry name" value="S-adenosyl-L-methionine-dependent methyltransferases"/>
    <property type="match status" value="1"/>
</dbReference>
<feature type="domain" description="Methyltransferase" evidence="2">
    <location>
        <begin position="50"/>
        <end position="144"/>
    </location>
</feature>
<evidence type="ECO:0000313" key="3">
    <source>
        <dbReference type="EMBL" id="ANE50485.1"/>
    </source>
</evidence>
<dbReference type="STRING" id="1492898.SY85_08240"/>
<dbReference type="InterPro" id="IPR029063">
    <property type="entry name" value="SAM-dependent_MTases_sf"/>
</dbReference>
<dbReference type="PANTHER" id="PTHR43861:SF3">
    <property type="entry name" value="PUTATIVE (AFU_ORTHOLOGUE AFUA_2G14390)-RELATED"/>
    <property type="match status" value="1"/>
</dbReference>
<dbReference type="GO" id="GO:0016740">
    <property type="term" value="F:transferase activity"/>
    <property type="evidence" value="ECO:0007669"/>
    <property type="project" value="UniProtKB-KW"/>
</dbReference>
<dbReference type="PANTHER" id="PTHR43861">
    <property type="entry name" value="TRANS-ACONITATE 2-METHYLTRANSFERASE-RELATED"/>
    <property type="match status" value="1"/>
</dbReference>
<gene>
    <name evidence="3" type="ORF">SY85_08240</name>
</gene>
<dbReference type="AlphaFoldDB" id="A0A172TTR4"/>
<keyword evidence="4" id="KW-1185">Reference proteome</keyword>
<dbReference type="Pfam" id="PF13649">
    <property type="entry name" value="Methyltransf_25"/>
    <property type="match status" value="1"/>
</dbReference>
<evidence type="ECO:0000259" key="2">
    <source>
        <dbReference type="Pfam" id="PF13649"/>
    </source>
</evidence>